<feature type="signal peptide" evidence="1">
    <location>
        <begin position="1"/>
        <end position="17"/>
    </location>
</feature>
<comment type="caution">
    <text evidence="3">The sequence shown here is derived from an EMBL/GenBank/DDBJ whole genome shotgun (WGS) entry which is preliminary data.</text>
</comment>
<dbReference type="Gene3D" id="3.90.226.10">
    <property type="entry name" value="2-enoyl-CoA Hydratase, Chain A, domain 1"/>
    <property type="match status" value="1"/>
</dbReference>
<dbReference type="OrthoDB" id="1213646at2"/>
<sequence>MKLLSFLFCFSSLIVTAQFEAVFYEDVITDTIYSFKSENQEKLNYDLVFPPYEYGEKHLRGGLHVNEILKDKKVSALFPSKKAIEDYRLVWSTSFEGKSVDLENSSNLGLFCRLETKNIEKLHFVLFSDDSKEWYYKELKVPENGFLTPIQFNLKDFSRENAFFKGSNSNPTLLNSFSIVASTKSSNGSFSIYDLIIGNKNQKRLKVNHRFFKALLNQEETLLKKNVYELIDVTNEIYDNTLITGTINLEPIEGSNPDEKTLIYEILNLAFEYYPFYSEKKIKKRVIKMKFSSYWDTIRDLELCELISKIDEFVSKNFNDAHFGVELASACKNEMGKPSKLRGPVRGVFIGKELYVGAVLNEKFSKLKIGSKIKVINGKKVSHIVDSLWNNSKSAEHRRIKYIEREILSGYKSDSTHIVYEDDTNLTDSLFITYNQKSRIPKGFKLLKHCEFKKFNDSISYFSIKNWYLDTYLKFMNHSHELIDSKRIILDLRGNGGGEDLSSIRLFSTFLDTSLTYSKTVINGEEQLLVVKPNPYLRLSDKKVIIIGDWLTACSSESFIMAMLQLPNVQFISTAKTYGSMATRYNLVLPSKNIIYINGLAGKNVLMGEIEDSGIEPTIKPQIQKVRDLLPYEDKVLSTALDPMDHWLIMTKN</sequence>
<name>A0A2T0MFM9_9FLAO</name>
<dbReference type="RefSeq" id="WP_106143371.1">
    <property type="nucleotide sequence ID" value="NZ_PVYX01000001.1"/>
</dbReference>
<evidence type="ECO:0000313" key="3">
    <source>
        <dbReference type="EMBL" id="PRX56387.1"/>
    </source>
</evidence>
<dbReference type="GO" id="GO:0008236">
    <property type="term" value="F:serine-type peptidase activity"/>
    <property type="evidence" value="ECO:0007669"/>
    <property type="project" value="InterPro"/>
</dbReference>
<dbReference type="AlphaFoldDB" id="A0A2T0MFM9"/>
<evidence type="ECO:0000259" key="2">
    <source>
        <dbReference type="Pfam" id="PF03572"/>
    </source>
</evidence>
<accession>A0A2T0MFM9</accession>
<evidence type="ECO:0000256" key="1">
    <source>
        <dbReference type="SAM" id="SignalP"/>
    </source>
</evidence>
<dbReference type="InterPro" id="IPR005151">
    <property type="entry name" value="Tail-specific_protease"/>
</dbReference>
<dbReference type="EMBL" id="PVYX01000001">
    <property type="protein sequence ID" value="PRX56387.1"/>
    <property type="molecule type" value="Genomic_DNA"/>
</dbReference>
<keyword evidence="4" id="KW-1185">Reference proteome</keyword>
<keyword evidence="1" id="KW-0732">Signal</keyword>
<protein>
    <submittedName>
        <fullName evidence="3">Peptidase S41-like protein</fullName>
    </submittedName>
</protein>
<dbReference type="SUPFAM" id="SSF52096">
    <property type="entry name" value="ClpP/crotonase"/>
    <property type="match status" value="1"/>
</dbReference>
<dbReference type="Pfam" id="PF03572">
    <property type="entry name" value="Peptidase_S41"/>
    <property type="match status" value="1"/>
</dbReference>
<feature type="chain" id="PRO_5015783897" evidence="1">
    <location>
        <begin position="18"/>
        <end position="653"/>
    </location>
</feature>
<organism evidence="3 4">
    <name type="scientific">Flagellimonas meridianipacifica</name>
    <dbReference type="NCBI Taxonomy" id="1080225"/>
    <lineage>
        <taxon>Bacteria</taxon>
        <taxon>Pseudomonadati</taxon>
        <taxon>Bacteroidota</taxon>
        <taxon>Flavobacteriia</taxon>
        <taxon>Flavobacteriales</taxon>
        <taxon>Flavobacteriaceae</taxon>
        <taxon>Flagellimonas</taxon>
    </lineage>
</organism>
<dbReference type="Proteomes" id="UP000237640">
    <property type="component" value="Unassembled WGS sequence"/>
</dbReference>
<proteinExistence type="predicted"/>
<dbReference type="GO" id="GO:0006508">
    <property type="term" value="P:proteolysis"/>
    <property type="evidence" value="ECO:0007669"/>
    <property type="project" value="InterPro"/>
</dbReference>
<evidence type="ECO:0000313" key="4">
    <source>
        <dbReference type="Proteomes" id="UP000237640"/>
    </source>
</evidence>
<gene>
    <name evidence="3" type="ORF">CLV81_0384</name>
</gene>
<reference evidence="3 4" key="1">
    <citation type="submission" date="2018-03" db="EMBL/GenBank/DDBJ databases">
        <title>Genomic Encyclopedia of Archaeal and Bacterial Type Strains, Phase II (KMG-II): from individual species to whole genera.</title>
        <authorList>
            <person name="Goeker M."/>
        </authorList>
    </citation>
    <scope>NUCLEOTIDE SEQUENCE [LARGE SCALE GENOMIC DNA]</scope>
    <source>
        <strain evidence="3 4">DSM 25027</strain>
    </source>
</reference>
<feature type="domain" description="Tail specific protease" evidence="2">
    <location>
        <begin position="459"/>
        <end position="620"/>
    </location>
</feature>
<dbReference type="InterPro" id="IPR029045">
    <property type="entry name" value="ClpP/crotonase-like_dom_sf"/>
</dbReference>